<accession>A0A6L2PQM7</accession>
<name>A0A6L2PQM7_COPFO</name>
<dbReference type="GO" id="GO:0042811">
    <property type="term" value="P:pheromone biosynthetic process"/>
    <property type="evidence" value="ECO:0007669"/>
    <property type="project" value="UniProtKB-ARBA"/>
</dbReference>
<dbReference type="Pfam" id="PF00348">
    <property type="entry name" value="polyprenyl_synt"/>
    <property type="match status" value="1"/>
</dbReference>
<proteinExistence type="predicted"/>
<evidence type="ECO:0000313" key="1">
    <source>
        <dbReference type="EMBL" id="GFG34574.1"/>
    </source>
</evidence>
<evidence type="ECO:0000313" key="2">
    <source>
        <dbReference type="Proteomes" id="UP000502823"/>
    </source>
</evidence>
<comment type="caution">
    <text evidence="1">The sequence shown here is derived from an EMBL/GenBank/DDBJ whole genome shotgun (WGS) entry which is preliminary data.</text>
</comment>
<dbReference type="GO" id="GO:0004659">
    <property type="term" value="F:prenyltransferase activity"/>
    <property type="evidence" value="ECO:0007669"/>
    <property type="project" value="InterPro"/>
</dbReference>
<dbReference type="Gene3D" id="1.10.600.10">
    <property type="entry name" value="Farnesyl Diphosphate Synthase"/>
    <property type="match status" value="1"/>
</dbReference>
<gene>
    <name evidence="1" type="ORF">Cfor_06751</name>
</gene>
<dbReference type="GO" id="GO:0008299">
    <property type="term" value="P:isoprenoid biosynthetic process"/>
    <property type="evidence" value="ECO:0007669"/>
    <property type="project" value="InterPro"/>
</dbReference>
<dbReference type="Proteomes" id="UP000502823">
    <property type="component" value="Unassembled WGS sequence"/>
</dbReference>
<keyword evidence="2" id="KW-1185">Reference proteome</keyword>
<reference evidence="2" key="1">
    <citation type="submission" date="2020-01" db="EMBL/GenBank/DDBJ databases">
        <title>Draft genome sequence of the Termite Coptotermes fromosanus.</title>
        <authorList>
            <person name="Itakura S."/>
            <person name="Yosikawa Y."/>
            <person name="Umezawa K."/>
        </authorList>
    </citation>
    <scope>NUCLEOTIDE SEQUENCE [LARGE SCALE GENOMIC DNA]</scope>
</reference>
<dbReference type="InterPro" id="IPR008949">
    <property type="entry name" value="Isoprenoid_synthase_dom_sf"/>
</dbReference>
<dbReference type="OrthoDB" id="6921389at2759"/>
<sequence>MKHLVLTELGGTLMFEIAPMQLLSDNKVDLTKLISIWALYLHIWDDYSNLCQEQYAKEKGYCEDLTGGKFSFPVIHAIKSHPDDSQVMRILLFQIHSLADTLRF</sequence>
<protein>
    <submittedName>
        <fullName evidence="1">Uncharacterized protein</fullName>
    </submittedName>
</protein>
<dbReference type="InterPro" id="IPR000092">
    <property type="entry name" value="Polyprenyl_synt"/>
</dbReference>
<dbReference type="EMBL" id="BLKM01000496">
    <property type="protein sequence ID" value="GFG34574.1"/>
    <property type="molecule type" value="Genomic_DNA"/>
</dbReference>
<dbReference type="InParanoid" id="A0A6L2PQM7"/>
<dbReference type="AlphaFoldDB" id="A0A6L2PQM7"/>
<organism evidence="1 2">
    <name type="scientific">Coptotermes formosanus</name>
    <name type="common">Formosan subterranean termite</name>
    <dbReference type="NCBI Taxonomy" id="36987"/>
    <lineage>
        <taxon>Eukaryota</taxon>
        <taxon>Metazoa</taxon>
        <taxon>Ecdysozoa</taxon>
        <taxon>Arthropoda</taxon>
        <taxon>Hexapoda</taxon>
        <taxon>Insecta</taxon>
        <taxon>Pterygota</taxon>
        <taxon>Neoptera</taxon>
        <taxon>Polyneoptera</taxon>
        <taxon>Dictyoptera</taxon>
        <taxon>Blattodea</taxon>
        <taxon>Blattoidea</taxon>
        <taxon>Termitoidae</taxon>
        <taxon>Rhinotermitidae</taxon>
        <taxon>Coptotermes</taxon>
    </lineage>
</organism>
<dbReference type="SUPFAM" id="SSF48576">
    <property type="entry name" value="Terpenoid synthases"/>
    <property type="match status" value="1"/>
</dbReference>